<evidence type="ECO:0000313" key="2">
    <source>
        <dbReference type="Proteomes" id="UP000317557"/>
    </source>
</evidence>
<gene>
    <name evidence="1" type="ORF">SAMN06265219_10719</name>
</gene>
<proteinExistence type="predicted"/>
<keyword evidence="2" id="KW-1185">Reference proteome</keyword>
<accession>A0A521D117</accession>
<dbReference type="EMBL" id="FXTP01000007">
    <property type="protein sequence ID" value="SMO65379.1"/>
    <property type="molecule type" value="Genomic_DNA"/>
</dbReference>
<dbReference type="Proteomes" id="UP000317557">
    <property type="component" value="Unassembled WGS sequence"/>
</dbReference>
<name>A0A521D117_9BACT</name>
<dbReference type="RefSeq" id="WP_221930290.1">
    <property type="nucleotide sequence ID" value="NZ_FXTP01000007.1"/>
</dbReference>
<dbReference type="AlphaFoldDB" id="A0A521D117"/>
<evidence type="ECO:0000313" key="1">
    <source>
        <dbReference type="EMBL" id="SMO65379.1"/>
    </source>
</evidence>
<protein>
    <recommendedName>
        <fullName evidence="3">DUF3052 domain-containing protein</fullName>
    </recommendedName>
</protein>
<sequence length="75" mass="8524">MAVLDQDITQLKQEMEQNGMLWISWPQKASKVETDLNGNVVRETGLKHGLVDIKVCAVDENWSGLKFVIPVKDRE</sequence>
<reference evidence="1 2" key="1">
    <citation type="submission" date="2017-05" db="EMBL/GenBank/DDBJ databases">
        <authorList>
            <person name="Varghese N."/>
            <person name="Submissions S."/>
        </authorList>
    </citation>
    <scope>NUCLEOTIDE SEQUENCE [LARGE SCALE GENOMIC DNA]</scope>
    <source>
        <strain evidence="1 2">DSM 21985</strain>
    </source>
</reference>
<organism evidence="1 2">
    <name type="scientific">Gracilimonas mengyeensis</name>
    <dbReference type="NCBI Taxonomy" id="1302730"/>
    <lineage>
        <taxon>Bacteria</taxon>
        <taxon>Pseudomonadati</taxon>
        <taxon>Balneolota</taxon>
        <taxon>Balneolia</taxon>
        <taxon>Balneolales</taxon>
        <taxon>Balneolaceae</taxon>
        <taxon>Gracilimonas</taxon>
    </lineage>
</organism>
<evidence type="ECO:0008006" key="3">
    <source>
        <dbReference type="Google" id="ProtNLM"/>
    </source>
</evidence>